<keyword evidence="8" id="KW-1185">Reference proteome</keyword>
<dbReference type="Gene3D" id="1.10.10.10">
    <property type="entry name" value="Winged helix-like DNA-binding domain superfamily/Winged helix DNA-binding domain"/>
    <property type="match status" value="1"/>
</dbReference>
<name>A0ABP7TL40_9FLAO</name>
<dbReference type="NCBIfam" id="TIGR02937">
    <property type="entry name" value="sigma70-ECF"/>
    <property type="match status" value="1"/>
</dbReference>
<dbReference type="Pfam" id="PF04542">
    <property type="entry name" value="Sigma70_r2"/>
    <property type="match status" value="1"/>
</dbReference>
<dbReference type="PANTHER" id="PTHR43133">
    <property type="entry name" value="RNA POLYMERASE ECF-TYPE SIGMA FACTO"/>
    <property type="match status" value="1"/>
</dbReference>
<evidence type="ECO:0000256" key="1">
    <source>
        <dbReference type="ARBA" id="ARBA00010641"/>
    </source>
</evidence>
<keyword evidence="2" id="KW-0805">Transcription regulation</keyword>
<gene>
    <name evidence="7" type="primary">sigZ</name>
    <name evidence="7" type="ORF">GCM10022386_09220</name>
</gene>
<comment type="caution">
    <text evidence="7">The sequence shown here is derived from an EMBL/GenBank/DDBJ whole genome shotgun (WGS) entry which is preliminary data.</text>
</comment>
<dbReference type="Gene3D" id="1.10.1740.10">
    <property type="match status" value="1"/>
</dbReference>
<evidence type="ECO:0000259" key="6">
    <source>
        <dbReference type="Pfam" id="PF08281"/>
    </source>
</evidence>
<dbReference type="SUPFAM" id="SSF88946">
    <property type="entry name" value="Sigma2 domain of RNA polymerase sigma factors"/>
    <property type="match status" value="1"/>
</dbReference>
<keyword evidence="4" id="KW-0804">Transcription</keyword>
<dbReference type="InterPro" id="IPR013249">
    <property type="entry name" value="RNA_pol_sigma70_r4_t2"/>
</dbReference>
<accession>A0ABP7TL40</accession>
<reference evidence="8" key="1">
    <citation type="journal article" date="2019" name="Int. J. Syst. Evol. Microbiol.">
        <title>The Global Catalogue of Microorganisms (GCM) 10K type strain sequencing project: providing services to taxonomists for standard genome sequencing and annotation.</title>
        <authorList>
            <consortium name="The Broad Institute Genomics Platform"/>
            <consortium name="The Broad Institute Genome Sequencing Center for Infectious Disease"/>
            <person name="Wu L."/>
            <person name="Ma J."/>
        </authorList>
    </citation>
    <scope>NUCLEOTIDE SEQUENCE [LARGE SCALE GENOMIC DNA]</scope>
    <source>
        <strain evidence="8">JCM 17064</strain>
    </source>
</reference>
<dbReference type="InterPro" id="IPR014284">
    <property type="entry name" value="RNA_pol_sigma-70_dom"/>
</dbReference>
<dbReference type="EMBL" id="BAABCR010000013">
    <property type="protein sequence ID" value="GAA4027829.1"/>
    <property type="molecule type" value="Genomic_DNA"/>
</dbReference>
<dbReference type="SUPFAM" id="SSF88659">
    <property type="entry name" value="Sigma3 and sigma4 domains of RNA polymerase sigma factors"/>
    <property type="match status" value="1"/>
</dbReference>
<feature type="domain" description="RNA polymerase sigma-70 region 2" evidence="5">
    <location>
        <begin position="20"/>
        <end position="80"/>
    </location>
</feature>
<dbReference type="PANTHER" id="PTHR43133:SF62">
    <property type="entry name" value="RNA POLYMERASE SIGMA FACTOR SIGZ"/>
    <property type="match status" value="1"/>
</dbReference>
<dbReference type="InterPro" id="IPR013325">
    <property type="entry name" value="RNA_pol_sigma_r2"/>
</dbReference>
<sequence length="190" mass="22144">MKTTKDIPTLLTSEEVWISYSTEVKRYIRSKVKDSEMTNDLLQEVFIKVHLNLQKVQKTESLRSWIFSIAYNTVMNHFAKPTNMSLYGNLSEEATTDEHHSPMSCLLPMIKNLPELYREPLIQSEINGKKQAEVAEILKMTLPAVKSRIQRGRRLLQEGFMECCHYRLNDKGFLVGEHQEKEDCRICGKY</sequence>
<feature type="domain" description="RNA polymerase sigma factor 70 region 4 type 2" evidence="6">
    <location>
        <begin position="105"/>
        <end position="156"/>
    </location>
</feature>
<evidence type="ECO:0000259" key="5">
    <source>
        <dbReference type="Pfam" id="PF04542"/>
    </source>
</evidence>
<dbReference type="Proteomes" id="UP001500968">
    <property type="component" value="Unassembled WGS sequence"/>
</dbReference>
<comment type="similarity">
    <text evidence="1">Belongs to the sigma-70 factor family. ECF subfamily.</text>
</comment>
<evidence type="ECO:0000313" key="7">
    <source>
        <dbReference type="EMBL" id="GAA4027829.1"/>
    </source>
</evidence>
<dbReference type="CDD" id="cd06171">
    <property type="entry name" value="Sigma70_r4"/>
    <property type="match status" value="1"/>
</dbReference>
<proteinExistence type="inferred from homology"/>
<dbReference type="Pfam" id="PF08281">
    <property type="entry name" value="Sigma70_r4_2"/>
    <property type="match status" value="1"/>
</dbReference>
<evidence type="ECO:0000256" key="4">
    <source>
        <dbReference type="ARBA" id="ARBA00023163"/>
    </source>
</evidence>
<dbReference type="InterPro" id="IPR036388">
    <property type="entry name" value="WH-like_DNA-bd_sf"/>
</dbReference>
<dbReference type="InterPro" id="IPR013324">
    <property type="entry name" value="RNA_pol_sigma_r3/r4-like"/>
</dbReference>
<evidence type="ECO:0000313" key="8">
    <source>
        <dbReference type="Proteomes" id="UP001500968"/>
    </source>
</evidence>
<dbReference type="RefSeq" id="WP_324690530.1">
    <property type="nucleotide sequence ID" value="NZ_BAABCR010000013.1"/>
</dbReference>
<dbReference type="InterPro" id="IPR039425">
    <property type="entry name" value="RNA_pol_sigma-70-like"/>
</dbReference>
<organism evidence="7 8">
    <name type="scientific">Flavobacterium cheonhonense</name>
    <dbReference type="NCBI Taxonomy" id="706185"/>
    <lineage>
        <taxon>Bacteria</taxon>
        <taxon>Pseudomonadati</taxon>
        <taxon>Bacteroidota</taxon>
        <taxon>Flavobacteriia</taxon>
        <taxon>Flavobacteriales</taxon>
        <taxon>Flavobacteriaceae</taxon>
        <taxon>Flavobacterium</taxon>
    </lineage>
</organism>
<evidence type="ECO:0000256" key="3">
    <source>
        <dbReference type="ARBA" id="ARBA00023082"/>
    </source>
</evidence>
<evidence type="ECO:0000256" key="2">
    <source>
        <dbReference type="ARBA" id="ARBA00023015"/>
    </source>
</evidence>
<dbReference type="InterPro" id="IPR007627">
    <property type="entry name" value="RNA_pol_sigma70_r2"/>
</dbReference>
<keyword evidence="3" id="KW-0731">Sigma factor</keyword>
<protein>
    <submittedName>
        <fullName evidence="7">RNA polymerase sigma factor SigZ</fullName>
    </submittedName>
</protein>